<evidence type="ECO:0000259" key="2">
    <source>
        <dbReference type="Pfam" id="PF13579"/>
    </source>
</evidence>
<dbReference type="GeneID" id="56945284"/>
<dbReference type="Proteomes" id="UP000662821">
    <property type="component" value="Chromosome"/>
</dbReference>
<dbReference type="AlphaFoldDB" id="A0AAJ4MWA0"/>
<proteinExistence type="predicted"/>
<evidence type="ECO:0000313" key="3">
    <source>
        <dbReference type="EMBL" id="QSX97901.1"/>
    </source>
</evidence>
<dbReference type="InterPro" id="IPR050194">
    <property type="entry name" value="Glycosyltransferase_grp1"/>
</dbReference>
<dbReference type="InterPro" id="IPR001296">
    <property type="entry name" value="Glyco_trans_1"/>
</dbReference>
<dbReference type="PANTHER" id="PTHR45947">
    <property type="entry name" value="SULFOQUINOVOSYL TRANSFERASE SQD2"/>
    <property type="match status" value="1"/>
</dbReference>
<dbReference type="EMBL" id="CP071520">
    <property type="protein sequence ID" value="QSX97901.1"/>
    <property type="molecule type" value="Genomic_DNA"/>
</dbReference>
<dbReference type="Pfam" id="PF00534">
    <property type="entry name" value="Glycos_transf_1"/>
    <property type="match status" value="1"/>
</dbReference>
<reference evidence="3 4" key="1">
    <citation type="submission" date="2021-03" db="EMBL/GenBank/DDBJ databases">
        <title>Draft genome sequence of Janthinobacterium sp. strain PLB02 isolated from infected primmorphs (Lubomirskia baicalensis).</title>
        <authorList>
            <person name="Chernogor L.I."/>
            <person name="Belikov S.I."/>
            <person name="Petrushin I.S."/>
        </authorList>
    </citation>
    <scope>NUCLEOTIDE SEQUENCE [LARGE SCALE GENOMIC DNA]</scope>
    <source>
        <strain evidence="3 4">PLB02</strain>
    </source>
</reference>
<dbReference type="Pfam" id="PF13579">
    <property type="entry name" value="Glyco_trans_4_4"/>
    <property type="match status" value="1"/>
</dbReference>
<name>A0AAJ4MWA0_9BURK</name>
<dbReference type="InterPro" id="IPR028098">
    <property type="entry name" value="Glyco_trans_4-like_N"/>
</dbReference>
<sequence>MFLKILQLVPEALPTFRPDVAVLFGKYLPRHQVVCDLVGTADSTPFQEQNFASAQRPPYHASRLRREWSFIKLSLRSLLSARRGDCHIIQVRDMVSIGLLGMWIARFKKIPFTYWVSYLMCEGRIENARHQLARRPSLRQRLVLLKGLLEAQLLYRFVLPGAKHIFVQSDAMRDYMIAKGIPAERLSAVPMGVDMELMEGAPRSSRRPEGWQDVPLLAYLGTLDKSRNVERMIDALQLLRVTVPRACLLLIGGSPYAQDEQDLLQHAARAGLSDAVRITGWLPSAQAWELLLGADLALSYIPRGVRYDVSSPTKLLEYLALAMPAIGNDSPDQVQVLEASQAGWLTASVPAAMAGAMAEVLADPERARLRASRGPAYIASARSYAIIAAQVAQQYRHIAAA</sequence>
<dbReference type="CDD" id="cd03794">
    <property type="entry name" value="GT4_WbuB-like"/>
    <property type="match status" value="1"/>
</dbReference>
<dbReference type="PANTHER" id="PTHR45947:SF3">
    <property type="entry name" value="SULFOQUINOVOSYL TRANSFERASE SQD2"/>
    <property type="match status" value="1"/>
</dbReference>
<gene>
    <name evidence="3" type="ORF">J3P46_08295</name>
</gene>
<accession>A0AAJ4MWA0</accession>
<dbReference type="SUPFAM" id="SSF53756">
    <property type="entry name" value="UDP-Glycosyltransferase/glycogen phosphorylase"/>
    <property type="match status" value="1"/>
</dbReference>
<dbReference type="RefSeq" id="WP_080753334.1">
    <property type="nucleotide sequence ID" value="NZ_CP048832.1"/>
</dbReference>
<feature type="domain" description="Glycosyltransferase subfamily 4-like N-terminal" evidence="2">
    <location>
        <begin position="54"/>
        <end position="192"/>
    </location>
</feature>
<evidence type="ECO:0000259" key="1">
    <source>
        <dbReference type="Pfam" id="PF00534"/>
    </source>
</evidence>
<dbReference type="GO" id="GO:0016758">
    <property type="term" value="F:hexosyltransferase activity"/>
    <property type="evidence" value="ECO:0007669"/>
    <property type="project" value="TreeGrafter"/>
</dbReference>
<dbReference type="Gene3D" id="3.40.50.2000">
    <property type="entry name" value="Glycogen Phosphorylase B"/>
    <property type="match status" value="2"/>
</dbReference>
<feature type="domain" description="Glycosyl transferase family 1" evidence="1">
    <location>
        <begin position="208"/>
        <end position="368"/>
    </location>
</feature>
<evidence type="ECO:0000313" key="4">
    <source>
        <dbReference type="Proteomes" id="UP000662821"/>
    </source>
</evidence>
<protein>
    <submittedName>
        <fullName evidence="3">Glycosyltransferase family 4 protein</fullName>
    </submittedName>
</protein>
<organism evidence="3 4">
    <name type="scientific">Janthinobacterium lividum</name>
    <dbReference type="NCBI Taxonomy" id="29581"/>
    <lineage>
        <taxon>Bacteria</taxon>
        <taxon>Pseudomonadati</taxon>
        <taxon>Pseudomonadota</taxon>
        <taxon>Betaproteobacteria</taxon>
        <taxon>Burkholderiales</taxon>
        <taxon>Oxalobacteraceae</taxon>
        <taxon>Janthinobacterium</taxon>
    </lineage>
</organism>